<reference evidence="1" key="1">
    <citation type="submission" date="2022-01" db="EMBL/GenBank/DDBJ databases">
        <authorList>
            <person name="Jo J.-H."/>
            <person name="Im W.-T."/>
        </authorList>
    </citation>
    <scope>NUCLEOTIDE SEQUENCE</scope>
    <source>
        <strain evidence="1">NA20</strain>
    </source>
</reference>
<dbReference type="Proteomes" id="UP001165367">
    <property type="component" value="Unassembled WGS sequence"/>
</dbReference>
<organism evidence="1 2">
    <name type="scientific">Terrimonas ginsenosidimutans</name>
    <dbReference type="NCBI Taxonomy" id="2908004"/>
    <lineage>
        <taxon>Bacteria</taxon>
        <taxon>Pseudomonadati</taxon>
        <taxon>Bacteroidota</taxon>
        <taxon>Chitinophagia</taxon>
        <taxon>Chitinophagales</taxon>
        <taxon>Chitinophagaceae</taxon>
        <taxon>Terrimonas</taxon>
    </lineage>
</organism>
<evidence type="ECO:0000313" key="2">
    <source>
        <dbReference type="Proteomes" id="UP001165367"/>
    </source>
</evidence>
<keyword evidence="2" id="KW-1185">Reference proteome</keyword>
<name>A0ABS9KRC6_9BACT</name>
<gene>
    <name evidence="1" type="ORF">LZZ85_11345</name>
</gene>
<protein>
    <submittedName>
        <fullName evidence="1">Uncharacterized protein</fullName>
    </submittedName>
</protein>
<accession>A0ABS9KRC6</accession>
<sequence length="233" mass="25890">MFTVKAKLDTKVFREARWKLSDTQIRQALRMSLNDAVIKGRTMVRRSAQEVYNVKASAFNDKSNKKGLTLDKATTSKLTARIIAGHTPIRLSDMNPKYEGKAVATQVKYNKKTGKAQRGKVVKRSTSQISVEIIKGKRKTLGSAFTIGIAKHAQSGNQFATTAIFARGKKGKPGFEFGKSRYPIDSMSAISVATSVMNKKTLGKYDRELNKYASDRFEHHVKRLVKKADGLSS</sequence>
<evidence type="ECO:0000313" key="1">
    <source>
        <dbReference type="EMBL" id="MCG2614883.1"/>
    </source>
</evidence>
<comment type="caution">
    <text evidence="1">The sequence shown here is derived from an EMBL/GenBank/DDBJ whole genome shotgun (WGS) entry which is preliminary data.</text>
</comment>
<dbReference type="RefSeq" id="WP_237871710.1">
    <property type="nucleotide sequence ID" value="NZ_JAKLTR010000006.1"/>
</dbReference>
<proteinExistence type="predicted"/>
<dbReference type="EMBL" id="JAKLTR010000006">
    <property type="protein sequence ID" value="MCG2614883.1"/>
    <property type="molecule type" value="Genomic_DNA"/>
</dbReference>